<dbReference type="AlphaFoldDB" id="A0A7U2I601"/>
<gene>
    <name evidence="3" type="ORF">JI435_106080</name>
</gene>
<dbReference type="Pfam" id="PF26640">
    <property type="entry name" value="DUF8212"/>
    <property type="match status" value="1"/>
</dbReference>
<keyword evidence="4" id="KW-1185">Reference proteome</keyword>
<evidence type="ECO:0000259" key="2">
    <source>
        <dbReference type="Pfam" id="PF26640"/>
    </source>
</evidence>
<proteinExistence type="predicted"/>
<evidence type="ECO:0008006" key="5">
    <source>
        <dbReference type="Google" id="ProtNLM"/>
    </source>
</evidence>
<dbReference type="VEuPathDB" id="FungiDB:JI435_106080"/>
<evidence type="ECO:0000313" key="3">
    <source>
        <dbReference type="EMBL" id="QRD04671.1"/>
    </source>
</evidence>
<protein>
    <recommendedName>
        <fullName evidence="5">Heterokaryon incompatibility domain-containing protein</fullName>
    </recommendedName>
</protein>
<dbReference type="EMBL" id="CP069039">
    <property type="protein sequence ID" value="QRD04671.1"/>
    <property type="molecule type" value="Genomic_DNA"/>
</dbReference>
<evidence type="ECO:0000259" key="1">
    <source>
        <dbReference type="Pfam" id="PF06985"/>
    </source>
</evidence>
<dbReference type="PANTHER" id="PTHR10622">
    <property type="entry name" value="HET DOMAIN-CONTAINING PROTEIN"/>
    <property type="match status" value="1"/>
</dbReference>
<dbReference type="InterPro" id="IPR058525">
    <property type="entry name" value="DUF8212"/>
</dbReference>
<dbReference type="OrthoDB" id="674604at2759"/>
<accession>A0A7U2I601</accession>
<dbReference type="Pfam" id="PF06985">
    <property type="entry name" value="HET"/>
    <property type="match status" value="1"/>
</dbReference>
<sequence>MRLIDVNTLELRSFTDNDTPSYAILSHTWGSDEVSYQELVWINRIKALTRSFDEPSVESSTTSLISQDSQSSLMLASMEMLLRGNWNPGMSIGSMTEEDLMNRPGYSKIANAAREVQALRLEWIWIDTCCIDKSSSAELQEAINSMYRWYRNAEVCLVYLGDIARPIFNQASSASDFARSAFKSCRWTKRGWTLQELLAPCTCRFYLKDWRYMGEKIEFLEELADATGIPISILEDPNLVQEASVAQRMSWAASRETTRSEDIGYCLLGLFDIQMPLLYGEGEKAFIRLQEEILKTTDDYSLFAWSATTSDKSVYRGLLARSPAEFRNCGDVERESGLSTFPISSTPIGLRIQLDFLPNPDDKSRALALIRSCNPMNQRLAIQLKCLDGGMQYARVNAGSIVCIDDWPTGRTRTIYVRQKLSIPVDFATPEFSRFEFRRRMGNHSIPHVRIIGAPSEGWNWETYECAMTPHILETTLVFLLRIQSHKYAHSMTFPVAVGFNRGTCHYWCKAISEMASERDYDLNGGWRAAALRRMPKDVMNPMRGADAHRDLFVVGDGSLGINVEVRAGLVGDSIALQVHVDGLVKWS</sequence>
<feature type="domain" description="Heterokaryon incompatibility" evidence="1">
    <location>
        <begin position="109"/>
        <end position="162"/>
    </location>
</feature>
<organism evidence="3 4">
    <name type="scientific">Phaeosphaeria nodorum (strain SN15 / ATCC MYA-4574 / FGSC 10173)</name>
    <name type="common">Glume blotch fungus</name>
    <name type="synonym">Parastagonospora nodorum</name>
    <dbReference type="NCBI Taxonomy" id="321614"/>
    <lineage>
        <taxon>Eukaryota</taxon>
        <taxon>Fungi</taxon>
        <taxon>Dikarya</taxon>
        <taxon>Ascomycota</taxon>
        <taxon>Pezizomycotina</taxon>
        <taxon>Dothideomycetes</taxon>
        <taxon>Pleosporomycetidae</taxon>
        <taxon>Pleosporales</taxon>
        <taxon>Pleosporineae</taxon>
        <taxon>Phaeosphaeriaceae</taxon>
        <taxon>Parastagonospora</taxon>
    </lineage>
</organism>
<name>A0A7U2I601_PHANO</name>
<dbReference type="PANTHER" id="PTHR10622:SF12">
    <property type="entry name" value="HET DOMAIN-CONTAINING PROTEIN"/>
    <property type="match status" value="1"/>
</dbReference>
<dbReference type="InterPro" id="IPR010730">
    <property type="entry name" value="HET"/>
</dbReference>
<feature type="domain" description="DUF8212" evidence="2">
    <location>
        <begin position="284"/>
        <end position="311"/>
    </location>
</feature>
<reference evidence="4" key="1">
    <citation type="journal article" date="2021" name="BMC Genomics">
        <title>Chromosome-level genome assembly and manually-curated proteome of model necrotroph Parastagonospora nodorum Sn15 reveals a genome-wide trove of candidate effector homologs, and redundancy of virulence-related functions within an accessory chromosome.</title>
        <authorList>
            <person name="Bertazzoni S."/>
            <person name="Jones D.A.B."/>
            <person name="Phan H.T."/>
            <person name="Tan K.-C."/>
            <person name="Hane J.K."/>
        </authorList>
    </citation>
    <scope>NUCLEOTIDE SEQUENCE [LARGE SCALE GENOMIC DNA]</scope>
    <source>
        <strain evidence="4">SN15 / ATCC MYA-4574 / FGSC 10173)</strain>
    </source>
</reference>
<evidence type="ECO:0000313" key="4">
    <source>
        <dbReference type="Proteomes" id="UP000663193"/>
    </source>
</evidence>
<dbReference type="Proteomes" id="UP000663193">
    <property type="component" value="Chromosome 17"/>
</dbReference>